<dbReference type="Proteomes" id="UP000823749">
    <property type="component" value="Chromosome 1"/>
</dbReference>
<comment type="caution">
    <text evidence="1">The sequence shown here is derived from an EMBL/GenBank/DDBJ whole genome shotgun (WGS) entry which is preliminary data.</text>
</comment>
<accession>A0AAV6LLS0</accession>
<reference evidence="1" key="1">
    <citation type="submission" date="2020-08" db="EMBL/GenBank/DDBJ databases">
        <title>Plant Genome Project.</title>
        <authorList>
            <person name="Zhang R.-G."/>
        </authorList>
    </citation>
    <scope>NUCLEOTIDE SEQUENCE</scope>
    <source>
        <strain evidence="1">WSP0</strain>
        <tissue evidence="1">Leaf</tissue>
    </source>
</reference>
<sequence>MVVPSMGLRVGEWCFTMLDAEVGPDEMLAKHCFHSLGAAEATRSFKCLTLKMVALHEFCDAAKETRNMKSSSL</sequence>
<gene>
    <name evidence="1" type="ORF">RHGRI_001006</name>
</gene>
<protein>
    <submittedName>
        <fullName evidence="1">Uncharacterized protein</fullName>
    </submittedName>
</protein>
<organism evidence="1 2">
    <name type="scientific">Rhododendron griersonianum</name>
    <dbReference type="NCBI Taxonomy" id="479676"/>
    <lineage>
        <taxon>Eukaryota</taxon>
        <taxon>Viridiplantae</taxon>
        <taxon>Streptophyta</taxon>
        <taxon>Embryophyta</taxon>
        <taxon>Tracheophyta</taxon>
        <taxon>Spermatophyta</taxon>
        <taxon>Magnoliopsida</taxon>
        <taxon>eudicotyledons</taxon>
        <taxon>Gunneridae</taxon>
        <taxon>Pentapetalae</taxon>
        <taxon>asterids</taxon>
        <taxon>Ericales</taxon>
        <taxon>Ericaceae</taxon>
        <taxon>Ericoideae</taxon>
        <taxon>Rhodoreae</taxon>
        <taxon>Rhododendron</taxon>
    </lineage>
</organism>
<keyword evidence="2" id="KW-1185">Reference proteome</keyword>
<dbReference type="AlphaFoldDB" id="A0AAV6LLS0"/>
<evidence type="ECO:0000313" key="1">
    <source>
        <dbReference type="EMBL" id="KAG5564984.1"/>
    </source>
</evidence>
<proteinExistence type="predicted"/>
<dbReference type="EMBL" id="JACTNZ010000001">
    <property type="protein sequence ID" value="KAG5564984.1"/>
    <property type="molecule type" value="Genomic_DNA"/>
</dbReference>
<evidence type="ECO:0000313" key="2">
    <source>
        <dbReference type="Proteomes" id="UP000823749"/>
    </source>
</evidence>
<name>A0AAV6LLS0_9ERIC</name>